<evidence type="ECO:0000313" key="7">
    <source>
        <dbReference type="EMBL" id="MBD7937704.1"/>
    </source>
</evidence>
<dbReference type="PANTHER" id="PTHR43077">
    <property type="entry name" value="TRANSPORT PERMEASE YVFS-RELATED"/>
    <property type="match status" value="1"/>
</dbReference>
<evidence type="ECO:0000256" key="4">
    <source>
        <dbReference type="ARBA" id="ARBA00023136"/>
    </source>
</evidence>
<protein>
    <submittedName>
        <fullName evidence="7">ABC transporter permease</fullName>
    </submittedName>
</protein>
<feature type="transmembrane region" description="Helical" evidence="5">
    <location>
        <begin position="222"/>
        <end position="245"/>
    </location>
</feature>
<dbReference type="Proteomes" id="UP000657931">
    <property type="component" value="Unassembled WGS sequence"/>
</dbReference>
<gene>
    <name evidence="7" type="ORF">H9655_11800</name>
</gene>
<accession>A0ABR8QQ93</accession>
<comment type="subcellular location">
    <subcellularLocation>
        <location evidence="1">Membrane</location>
        <topology evidence="1">Multi-pass membrane protein</topology>
    </subcellularLocation>
</comment>
<dbReference type="RefSeq" id="WP_191814169.1">
    <property type="nucleotide sequence ID" value="NZ_JACSQT010000005.1"/>
</dbReference>
<feature type="transmembrane region" description="Helical" evidence="5">
    <location>
        <begin position="302"/>
        <end position="327"/>
    </location>
</feature>
<dbReference type="InterPro" id="IPR051328">
    <property type="entry name" value="T7SS_ABC-Transporter"/>
</dbReference>
<dbReference type="PROSITE" id="PS51012">
    <property type="entry name" value="ABC_TM2"/>
    <property type="match status" value="1"/>
</dbReference>
<dbReference type="Pfam" id="PF12698">
    <property type="entry name" value="ABC2_membrane_3"/>
    <property type="match status" value="1"/>
</dbReference>
<keyword evidence="3 5" id="KW-1133">Transmembrane helix</keyword>
<name>A0ABR8QQ93_9BACI</name>
<keyword evidence="8" id="KW-1185">Reference proteome</keyword>
<feature type="transmembrane region" description="Helical" evidence="5">
    <location>
        <begin position="266"/>
        <end position="287"/>
    </location>
</feature>
<proteinExistence type="predicted"/>
<evidence type="ECO:0000259" key="6">
    <source>
        <dbReference type="PROSITE" id="PS51012"/>
    </source>
</evidence>
<sequence length="421" mass="47114">MFSFIKKDLLVFWRDRKEVLISLLAPILILVVLHVAFSGISVKDAGEMDLRVGLILEDDKATGLKQFEEALLEMDLREIEIDAMMEQAETLSPIGIMVKLFEDPELSSWIHTIEMNEEEAQKQIENGELDAIIKIPEGFTYDVLGKVMLDEPVETPIRFQIEEHSLETDILAGVIDNYMEALNFQFALSAVTGGEEGSEPALPQGGREVIKENAVEIELAQYYTIGMSSLFALFIAATVAAKTVTEKRERVFNRILLTNSRPFSYLMGKVISTFCMAWIQLMLVFVVTDLMLGIFPEKSTEFWLGIIVIVTFFSLSISGLSAIFTSLTIRMHNINTANGLFTMVVMGFAALGGNFFSLEQFPEWVQALSQWTPTGVVIDLFTEFSQNGNAISFAVPLMKQFGFFIGFLVIGILLFPERGKS</sequence>
<dbReference type="InterPro" id="IPR013525">
    <property type="entry name" value="ABC2_TM"/>
</dbReference>
<evidence type="ECO:0000256" key="3">
    <source>
        <dbReference type="ARBA" id="ARBA00022989"/>
    </source>
</evidence>
<evidence type="ECO:0000313" key="8">
    <source>
        <dbReference type="Proteomes" id="UP000657931"/>
    </source>
</evidence>
<organism evidence="7 8">
    <name type="scientific">Cytobacillus stercorigallinarum</name>
    <dbReference type="NCBI Taxonomy" id="2762240"/>
    <lineage>
        <taxon>Bacteria</taxon>
        <taxon>Bacillati</taxon>
        <taxon>Bacillota</taxon>
        <taxon>Bacilli</taxon>
        <taxon>Bacillales</taxon>
        <taxon>Bacillaceae</taxon>
        <taxon>Cytobacillus</taxon>
    </lineage>
</organism>
<keyword evidence="2 5" id="KW-0812">Transmembrane</keyword>
<dbReference type="InterPro" id="IPR047817">
    <property type="entry name" value="ABC2_TM_bact-type"/>
</dbReference>
<keyword evidence="4 5" id="KW-0472">Membrane</keyword>
<reference evidence="7 8" key="1">
    <citation type="submission" date="2020-08" db="EMBL/GenBank/DDBJ databases">
        <title>A Genomic Blueprint of the Chicken Gut Microbiome.</title>
        <authorList>
            <person name="Gilroy R."/>
            <person name="Ravi A."/>
            <person name="Getino M."/>
            <person name="Pursley I."/>
            <person name="Horton D.L."/>
            <person name="Alikhan N.-F."/>
            <person name="Baker D."/>
            <person name="Gharbi K."/>
            <person name="Hall N."/>
            <person name="Watson M."/>
            <person name="Adriaenssens E.M."/>
            <person name="Foster-Nyarko E."/>
            <person name="Jarju S."/>
            <person name="Secka A."/>
            <person name="Antonio M."/>
            <person name="Oren A."/>
            <person name="Chaudhuri R."/>
            <person name="La Ragione R.M."/>
            <person name="Hildebrand F."/>
            <person name="Pallen M.J."/>
        </authorList>
    </citation>
    <scope>NUCLEOTIDE SEQUENCE [LARGE SCALE GENOMIC DNA]</scope>
    <source>
        <strain evidence="7 8">Sa5YUA1</strain>
    </source>
</reference>
<comment type="caution">
    <text evidence="7">The sequence shown here is derived from an EMBL/GenBank/DDBJ whole genome shotgun (WGS) entry which is preliminary data.</text>
</comment>
<dbReference type="PANTHER" id="PTHR43077:SF10">
    <property type="entry name" value="TRANSPORT PERMEASE PROTEIN"/>
    <property type="match status" value="1"/>
</dbReference>
<feature type="transmembrane region" description="Helical" evidence="5">
    <location>
        <begin position="339"/>
        <end position="358"/>
    </location>
</feature>
<evidence type="ECO:0000256" key="5">
    <source>
        <dbReference type="SAM" id="Phobius"/>
    </source>
</evidence>
<evidence type="ECO:0000256" key="1">
    <source>
        <dbReference type="ARBA" id="ARBA00004141"/>
    </source>
</evidence>
<feature type="transmembrane region" description="Helical" evidence="5">
    <location>
        <begin position="390"/>
        <end position="415"/>
    </location>
</feature>
<dbReference type="Gene3D" id="3.40.1710.10">
    <property type="entry name" value="abc type-2 transporter like domain"/>
    <property type="match status" value="1"/>
</dbReference>
<dbReference type="EMBL" id="JACSQT010000005">
    <property type="protein sequence ID" value="MBD7937704.1"/>
    <property type="molecule type" value="Genomic_DNA"/>
</dbReference>
<evidence type="ECO:0000256" key="2">
    <source>
        <dbReference type="ARBA" id="ARBA00022692"/>
    </source>
</evidence>
<feature type="domain" description="ABC transmembrane type-2" evidence="6">
    <location>
        <begin position="168"/>
        <end position="418"/>
    </location>
</feature>